<dbReference type="Pfam" id="PF13560">
    <property type="entry name" value="HTH_31"/>
    <property type="match status" value="1"/>
</dbReference>
<dbReference type="GO" id="GO:0003677">
    <property type="term" value="F:DNA binding"/>
    <property type="evidence" value="ECO:0007669"/>
    <property type="project" value="InterPro"/>
</dbReference>
<dbReference type="SMART" id="SM00530">
    <property type="entry name" value="HTH_XRE"/>
    <property type="match status" value="1"/>
</dbReference>
<comment type="caution">
    <text evidence="2">The sequence shown here is derived from an EMBL/GenBank/DDBJ whole genome shotgun (WGS) entry which is preliminary data.</text>
</comment>
<dbReference type="CDD" id="cd00093">
    <property type="entry name" value="HTH_XRE"/>
    <property type="match status" value="1"/>
</dbReference>
<dbReference type="Gene3D" id="1.10.260.40">
    <property type="entry name" value="lambda repressor-like DNA-binding domains"/>
    <property type="match status" value="1"/>
</dbReference>
<feature type="domain" description="HTH cro/C1-type" evidence="1">
    <location>
        <begin position="18"/>
        <end position="73"/>
    </location>
</feature>
<evidence type="ECO:0000313" key="2">
    <source>
        <dbReference type="EMBL" id="GHF38877.1"/>
    </source>
</evidence>
<dbReference type="InterPro" id="IPR001387">
    <property type="entry name" value="Cro/C1-type_HTH"/>
</dbReference>
<keyword evidence="3" id="KW-1185">Reference proteome</keyword>
<dbReference type="Pfam" id="PF19054">
    <property type="entry name" value="DUF5753"/>
    <property type="match status" value="1"/>
</dbReference>
<evidence type="ECO:0000259" key="1">
    <source>
        <dbReference type="PROSITE" id="PS50943"/>
    </source>
</evidence>
<dbReference type="InterPro" id="IPR010982">
    <property type="entry name" value="Lambda_DNA-bd_dom_sf"/>
</dbReference>
<dbReference type="InterPro" id="IPR043917">
    <property type="entry name" value="DUF5753"/>
</dbReference>
<protein>
    <submittedName>
        <fullName evidence="2">Transcriptional regulator</fullName>
    </submittedName>
</protein>
<dbReference type="RefSeq" id="WP_190129146.1">
    <property type="nucleotide sequence ID" value="NZ_BNBD01000003.1"/>
</dbReference>
<name>A0A919EC83_9ACTN</name>
<dbReference type="EMBL" id="BNBD01000003">
    <property type="protein sequence ID" value="GHF38877.1"/>
    <property type="molecule type" value="Genomic_DNA"/>
</dbReference>
<organism evidence="2 3">
    <name type="scientific">Streptomyces mashuensis</name>
    <dbReference type="NCBI Taxonomy" id="33904"/>
    <lineage>
        <taxon>Bacteria</taxon>
        <taxon>Bacillati</taxon>
        <taxon>Actinomycetota</taxon>
        <taxon>Actinomycetes</taxon>
        <taxon>Kitasatosporales</taxon>
        <taxon>Streptomycetaceae</taxon>
        <taxon>Streptomyces</taxon>
    </lineage>
</organism>
<reference evidence="2" key="2">
    <citation type="submission" date="2020-09" db="EMBL/GenBank/DDBJ databases">
        <authorList>
            <person name="Sun Q."/>
            <person name="Ohkuma M."/>
        </authorList>
    </citation>
    <scope>NUCLEOTIDE SEQUENCE</scope>
    <source>
        <strain evidence="2">JCM 4059</strain>
    </source>
</reference>
<dbReference type="PROSITE" id="PS50943">
    <property type="entry name" value="HTH_CROC1"/>
    <property type="match status" value="1"/>
</dbReference>
<sequence>MAARRGPTGHKIELGIRLRQLRDNADLTMKQAVEGLGFSDAKLQRVEKGELAFRHVGELRALLERYGLTDRELVDSLVELNKASNSRSWVTQVRQKMPPGMTKFVGAESEAREIRAFHPTVVHGLLQTENYAQGIFERSKPIEETTTQFIRDSVAIRMQRQEPVLREDDPLKLWVVLCEVSLQYVMGDDDVMIEQYRHIATLSQREHIRVQVLPTAHRGYRSSNDFAILDLGEGLPSMVQTDTAGGAVSTSDTPEVVERFGRKFEAMAASALPPEETTDFMYRLERELQSH</sequence>
<proteinExistence type="predicted"/>
<gene>
    <name evidence="2" type="ORF">GCM10010218_20160</name>
</gene>
<reference evidence="2" key="1">
    <citation type="journal article" date="2014" name="Int. J. Syst. Evol. Microbiol.">
        <title>Complete genome sequence of Corynebacterium casei LMG S-19264T (=DSM 44701T), isolated from a smear-ripened cheese.</title>
        <authorList>
            <consortium name="US DOE Joint Genome Institute (JGI-PGF)"/>
            <person name="Walter F."/>
            <person name="Albersmeier A."/>
            <person name="Kalinowski J."/>
            <person name="Ruckert C."/>
        </authorList>
    </citation>
    <scope>NUCLEOTIDE SEQUENCE</scope>
    <source>
        <strain evidence="2">JCM 4059</strain>
    </source>
</reference>
<dbReference type="Proteomes" id="UP000638313">
    <property type="component" value="Unassembled WGS sequence"/>
</dbReference>
<accession>A0A919EC83</accession>
<dbReference type="AlphaFoldDB" id="A0A919EC83"/>
<evidence type="ECO:0000313" key="3">
    <source>
        <dbReference type="Proteomes" id="UP000638313"/>
    </source>
</evidence>
<dbReference type="SUPFAM" id="SSF47413">
    <property type="entry name" value="lambda repressor-like DNA-binding domains"/>
    <property type="match status" value="1"/>
</dbReference>